<comment type="caution">
    <text evidence="1">The sequence shown here is derived from an EMBL/GenBank/DDBJ whole genome shotgun (WGS) entry which is preliminary data.</text>
</comment>
<dbReference type="AlphaFoldDB" id="X1KH34"/>
<gene>
    <name evidence="1" type="ORF">S06H3_21469</name>
</gene>
<feature type="non-terminal residue" evidence="1">
    <location>
        <position position="204"/>
    </location>
</feature>
<organism evidence="1">
    <name type="scientific">marine sediment metagenome</name>
    <dbReference type="NCBI Taxonomy" id="412755"/>
    <lineage>
        <taxon>unclassified sequences</taxon>
        <taxon>metagenomes</taxon>
        <taxon>ecological metagenomes</taxon>
    </lineage>
</organism>
<proteinExistence type="predicted"/>
<reference evidence="1" key="1">
    <citation type="journal article" date="2014" name="Front. Microbiol.">
        <title>High frequency of phylogenetically diverse reductive dehalogenase-homologous genes in deep subseafloor sedimentary metagenomes.</title>
        <authorList>
            <person name="Kawai M."/>
            <person name="Futagami T."/>
            <person name="Toyoda A."/>
            <person name="Takaki Y."/>
            <person name="Nishi S."/>
            <person name="Hori S."/>
            <person name="Arai W."/>
            <person name="Tsubouchi T."/>
            <person name="Morono Y."/>
            <person name="Uchiyama I."/>
            <person name="Ito T."/>
            <person name="Fujiyama A."/>
            <person name="Inagaki F."/>
            <person name="Takami H."/>
        </authorList>
    </citation>
    <scope>NUCLEOTIDE SEQUENCE</scope>
    <source>
        <strain evidence="1">Expedition CK06-06</strain>
    </source>
</reference>
<evidence type="ECO:0000313" key="1">
    <source>
        <dbReference type="EMBL" id="GAI05968.1"/>
    </source>
</evidence>
<name>X1KH34_9ZZZZ</name>
<dbReference type="EMBL" id="BARV01011280">
    <property type="protein sequence ID" value="GAI05968.1"/>
    <property type="molecule type" value="Genomic_DNA"/>
</dbReference>
<accession>X1KH34</accession>
<sequence length="204" mass="22889">MGTFTITQSRIGNILYLNPSGIGCNTDLTPIGDVNNWQCVDDPQLKPDDDTTYVHSDATDLKYDLYTLPDTTETGIINHVKIYTRAKSDTYAQGDDGIYKIIVTDNACSNIYKSNDIDILTDNYRTYSNVLSVNPRTSNSWKWDDIDNLQIGNECNSPTLYFPDTATFRPDADVTTELNSIACESVVTNYKVTICKMHINKIIT</sequence>
<protein>
    <submittedName>
        <fullName evidence="1">Uncharacterized protein</fullName>
    </submittedName>
</protein>